<dbReference type="GO" id="GO:0046417">
    <property type="term" value="P:chorismate metabolic process"/>
    <property type="evidence" value="ECO:0007669"/>
    <property type="project" value="InterPro"/>
</dbReference>
<dbReference type="PANTHER" id="PTHR38041">
    <property type="entry name" value="CHORISMATE MUTASE"/>
    <property type="match status" value="1"/>
</dbReference>
<dbReference type="InterPro" id="IPR051331">
    <property type="entry name" value="Chorismate_mutase-related"/>
</dbReference>
<dbReference type="GeneID" id="97492835"/>
<evidence type="ECO:0000313" key="3">
    <source>
        <dbReference type="EMBL" id="AVO28219.1"/>
    </source>
</evidence>
<dbReference type="PANTHER" id="PTHR38041:SF1">
    <property type="entry name" value="CHORISMATE MUTASE"/>
    <property type="match status" value="1"/>
</dbReference>
<dbReference type="EMBL" id="CP027569">
    <property type="protein sequence ID" value="AVO28219.1"/>
    <property type="molecule type" value="Genomic_DNA"/>
</dbReference>
<dbReference type="OrthoDB" id="9802281at2"/>
<reference evidence="3 5" key="1">
    <citation type="journal article" date="2018" name="Genome Announc.">
        <title>Complete genomes of two Megasphaera elsdenii strains, NCIMB 702410 and ATCC 25940.</title>
        <authorList>
            <person name="Hatmaker E.A."/>
            <person name="O'Dell K."/>
            <person name="Riley L.A."/>
            <person name="Klingeman D.M."/>
            <person name="Guss A.M."/>
        </authorList>
    </citation>
    <scope>NUCLEOTIDE SEQUENCE [LARGE SCALE GENOMIC DNA]</scope>
    <source>
        <strain evidence="3 5">NCIMB702410</strain>
    </source>
</reference>
<dbReference type="RefSeq" id="WP_014016549.1">
    <property type="nucleotide sequence ID" value="NZ_AP031433.1"/>
</dbReference>
<sequence>MDLEECRREIDVLDRDLTKILERRMQVVAEVAAYKKEHHMEIYDPRRERQVLDKIANLTVQKELSPYLRRIYQCIMDESKKYEREHMGL</sequence>
<evidence type="ECO:0000256" key="1">
    <source>
        <dbReference type="ARBA" id="ARBA00023235"/>
    </source>
</evidence>
<dbReference type="GO" id="GO:0004106">
    <property type="term" value="F:chorismate mutase activity"/>
    <property type="evidence" value="ECO:0007669"/>
    <property type="project" value="UniProtKB-EC"/>
</dbReference>
<dbReference type="InterPro" id="IPR011279">
    <property type="entry name" value="Chorismate_mutase_GmP"/>
</dbReference>
<dbReference type="InterPro" id="IPR002701">
    <property type="entry name" value="CM_II_prokaryot"/>
</dbReference>
<dbReference type="EMBL" id="JABBJH010000001">
    <property type="protein sequence ID" value="NMK38125.1"/>
    <property type="molecule type" value="Genomic_DNA"/>
</dbReference>
<dbReference type="PROSITE" id="PS51168">
    <property type="entry name" value="CHORISMATE_MUT_2"/>
    <property type="match status" value="1"/>
</dbReference>
<name>A0A1M6SNR2_MEGEL</name>
<dbReference type="NCBIfam" id="TIGR01805">
    <property type="entry name" value="CM_mono_grmpos"/>
    <property type="match status" value="1"/>
</dbReference>
<feature type="domain" description="Chorismate mutase" evidence="2">
    <location>
        <begin position="1"/>
        <end position="87"/>
    </location>
</feature>
<evidence type="ECO:0000313" key="6">
    <source>
        <dbReference type="Proteomes" id="UP000536773"/>
    </source>
</evidence>
<dbReference type="GO" id="GO:0009697">
    <property type="term" value="P:salicylic acid biosynthetic process"/>
    <property type="evidence" value="ECO:0007669"/>
    <property type="project" value="TreeGrafter"/>
</dbReference>
<dbReference type="Proteomes" id="UP000536773">
    <property type="component" value="Unassembled WGS sequence"/>
</dbReference>
<dbReference type="InterPro" id="IPR036979">
    <property type="entry name" value="CM_dom_sf"/>
</dbReference>
<keyword evidence="1 4" id="KW-0413">Isomerase</keyword>
<evidence type="ECO:0000259" key="2">
    <source>
        <dbReference type="PROSITE" id="PS51168"/>
    </source>
</evidence>
<proteinExistence type="predicted"/>
<reference evidence="4 6" key="2">
    <citation type="submission" date="2020-04" db="EMBL/GenBank/DDBJ databases">
        <authorList>
            <person name="Hitch T.C.A."/>
            <person name="Wylensek D."/>
            <person name="Clavel T."/>
        </authorList>
    </citation>
    <scope>NUCLEOTIDE SEQUENCE [LARGE SCALE GENOMIC DNA]</scope>
    <source>
        <strain evidence="4 6">WCA-386-APC-2A</strain>
    </source>
</reference>
<protein>
    <submittedName>
        <fullName evidence="4">Chorismate mutase</fullName>
        <ecNumber evidence="4">5.4.99.5</ecNumber>
    </submittedName>
</protein>
<evidence type="ECO:0000313" key="5">
    <source>
        <dbReference type="Proteomes" id="UP000238358"/>
    </source>
</evidence>
<dbReference type="EC" id="5.4.99.5" evidence="4"/>
<evidence type="ECO:0000313" key="4">
    <source>
        <dbReference type="EMBL" id="NMK38125.1"/>
    </source>
</evidence>
<organism evidence="4 6">
    <name type="scientific">Megasphaera elsdenii</name>
    <dbReference type="NCBI Taxonomy" id="907"/>
    <lineage>
        <taxon>Bacteria</taxon>
        <taxon>Bacillati</taxon>
        <taxon>Bacillota</taxon>
        <taxon>Negativicutes</taxon>
        <taxon>Veillonellales</taxon>
        <taxon>Veillonellaceae</taxon>
        <taxon>Megasphaera</taxon>
    </lineage>
</organism>
<dbReference type="Proteomes" id="UP000238358">
    <property type="component" value="Chromosome"/>
</dbReference>
<accession>A0A1M6SNR2</accession>
<dbReference type="SUPFAM" id="SSF48600">
    <property type="entry name" value="Chorismate mutase II"/>
    <property type="match status" value="1"/>
</dbReference>
<dbReference type="Pfam" id="PF01817">
    <property type="entry name" value="CM_2"/>
    <property type="match status" value="1"/>
</dbReference>
<dbReference type="Gene3D" id="1.20.59.10">
    <property type="entry name" value="Chorismate mutase"/>
    <property type="match status" value="1"/>
</dbReference>
<gene>
    <name evidence="3" type="ORF">C6Y28_11645</name>
    <name evidence="4" type="ORF">HG933_01745</name>
</gene>
<dbReference type="AlphaFoldDB" id="A0A1M6SNR2"/>
<dbReference type="InterPro" id="IPR036263">
    <property type="entry name" value="Chorismate_II_sf"/>
</dbReference>
<dbReference type="SMART" id="SM00830">
    <property type="entry name" value="CM_2"/>
    <property type="match status" value="1"/>
</dbReference>